<evidence type="ECO:0000259" key="2">
    <source>
        <dbReference type="Pfam" id="PF13439"/>
    </source>
</evidence>
<evidence type="ECO:0000313" key="3">
    <source>
        <dbReference type="EMBL" id="GGM38038.1"/>
    </source>
</evidence>
<protein>
    <submittedName>
        <fullName evidence="3">Glycosyl transferase family 1</fullName>
    </submittedName>
</protein>
<accession>A0A8H9GMZ0</accession>
<dbReference type="Pfam" id="PF13439">
    <property type="entry name" value="Glyco_transf_4"/>
    <property type="match status" value="1"/>
</dbReference>
<dbReference type="Proteomes" id="UP000600547">
    <property type="component" value="Unassembled WGS sequence"/>
</dbReference>
<dbReference type="PANTHER" id="PTHR12526">
    <property type="entry name" value="GLYCOSYLTRANSFERASE"/>
    <property type="match status" value="1"/>
</dbReference>
<feature type="domain" description="Glycosyl transferase family 1" evidence="1">
    <location>
        <begin position="199"/>
        <end position="356"/>
    </location>
</feature>
<dbReference type="SUPFAM" id="SSF53756">
    <property type="entry name" value="UDP-Glycosyltransferase/glycogen phosphorylase"/>
    <property type="match status" value="1"/>
</dbReference>
<dbReference type="AlphaFoldDB" id="A0A8H9GMZ0"/>
<dbReference type="InterPro" id="IPR028098">
    <property type="entry name" value="Glyco_trans_4-like_N"/>
</dbReference>
<reference evidence="4" key="1">
    <citation type="journal article" date="2019" name="Int. J. Syst. Evol. Microbiol.">
        <title>The Global Catalogue of Microorganisms (GCM) 10K type strain sequencing project: providing services to taxonomists for standard genome sequencing and annotation.</title>
        <authorList>
            <consortium name="The Broad Institute Genomics Platform"/>
            <consortium name="The Broad Institute Genome Sequencing Center for Infectious Disease"/>
            <person name="Wu L."/>
            <person name="Ma J."/>
        </authorList>
    </citation>
    <scope>NUCLEOTIDE SEQUENCE [LARGE SCALE GENOMIC DNA]</scope>
    <source>
        <strain evidence="4">JCM 31047</strain>
    </source>
</reference>
<keyword evidence="3" id="KW-0808">Transferase</keyword>
<dbReference type="Pfam" id="PF00534">
    <property type="entry name" value="Glycos_transf_1"/>
    <property type="match status" value="1"/>
</dbReference>
<gene>
    <name evidence="3" type="ORF">GCM10008956_13020</name>
</gene>
<dbReference type="Gene3D" id="3.40.50.2000">
    <property type="entry name" value="Glycogen Phosphorylase B"/>
    <property type="match status" value="2"/>
</dbReference>
<comment type="caution">
    <text evidence="3">The sequence shown here is derived from an EMBL/GenBank/DDBJ whole genome shotgun (WGS) entry which is preliminary data.</text>
</comment>
<organism evidence="3 4">
    <name type="scientific">Deinococcus arenae</name>
    <dbReference type="NCBI Taxonomy" id="1452751"/>
    <lineage>
        <taxon>Bacteria</taxon>
        <taxon>Thermotogati</taxon>
        <taxon>Deinococcota</taxon>
        <taxon>Deinococci</taxon>
        <taxon>Deinococcales</taxon>
        <taxon>Deinococcaceae</taxon>
        <taxon>Deinococcus</taxon>
    </lineage>
</organism>
<feature type="domain" description="Glycosyltransferase subfamily 4-like N-terminal" evidence="2">
    <location>
        <begin position="22"/>
        <end position="179"/>
    </location>
</feature>
<name>A0A8H9GMZ0_9DEIO</name>
<evidence type="ECO:0000313" key="4">
    <source>
        <dbReference type="Proteomes" id="UP000600547"/>
    </source>
</evidence>
<dbReference type="InterPro" id="IPR001296">
    <property type="entry name" value="Glyco_trans_1"/>
</dbReference>
<dbReference type="EMBL" id="BMQG01000003">
    <property type="protein sequence ID" value="GGM38038.1"/>
    <property type="molecule type" value="Genomic_DNA"/>
</dbReference>
<keyword evidence="4" id="KW-1185">Reference proteome</keyword>
<dbReference type="GO" id="GO:0016757">
    <property type="term" value="F:glycosyltransferase activity"/>
    <property type="evidence" value="ECO:0007669"/>
    <property type="project" value="InterPro"/>
</dbReference>
<sequence length="389" mass="43061">MPKLLMVTTIPETLESFLLPYALHFRQRGWQVDALAGGPFDRFAWSRTHFHHTFQVSWSRSPLHAGNFRHTPGFIRRLAQRERYDIVHVHTPVAAFVTRLALATLPRARRPRVVYTAHGFHFHPQGRPLRNAAFIALEWLAGRFTDDLVVMSRADEQAALAYGIVPRGHLHHMPGIGVDLEHYRAEPLAPAELARARQAWGVGEDPYLLAVAEFIPRKRHADLLTAFARLGSDWPRLRLVLAGTGALEGPLRAQAQALGVASRVLFLGFRRDIPALLQGASALVLPSEQEGMPRCVLEAMSARTPIVATRIRGVSDLLGGDLGLLYEVGDVAGLERALRDLLGNPAAARARANAAYQGMLTYDVRHLIDLHDLLYAAERPAQTAGVQHA</sequence>
<dbReference type="RefSeq" id="WP_110833276.1">
    <property type="nucleotide sequence ID" value="NZ_BMQG01000003.1"/>
</dbReference>
<evidence type="ECO:0000259" key="1">
    <source>
        <dbReference type="Pfam" id="PF00534"/>
    </source>
</evidence>
<proteinExistence type="predicted"/>